<dbReference type="STRING" id="97359.A0A550C559"/>
<dbReference type="Proteomes" id="UP000320762">
    <property type="component" value="Unassembled WGS sequence"/>
</dbReference>
<sequence>MPPLRLLPATCAFIVGGALAFVLYRDAARIPPLFADLNIPMPFRDACPWPDRPPPPVFRNVRRCEEIPSALDDFRVELCRSPRACDAFTLRISRTDPVACEAALRSNLQDPSEEEPWAAWMRDERGPDGFFLRVDGVQRLGTEHAVHEGACSYRFDIALQNAGRVYLNAAHYFENYNAYNEHNKSWAEVLDRPLFSKLVALDICPSGCPTYSAPMQDHSRDVLALGDHPDPHHSLDDFLPPCTGDEPIPGVYVPQHPLDALNAAVPYFGVLKRPVYGRYRFVPEGCRFRHAGLRYGDPSLCTRQAAKILVIGDSHGRIAYDAMVHRLSGKTEILLVSEKAHDKNDTVDALDLAFKWDPVLKDATASCAALVTLLDGIDVFAVSVGAHFQSTSKFITYLTTLLNMIDECDFSSKPPRLIFMTTPAMAPRRDEHPRKFNDKRTSTRQGFLSAVSASLVRAHGWAVIDQFALTEAHTLELMAMDKAHYLATDAIDPIVDELIEKTEVCNVGR</sequence>
<organism evidence="1 2">
    <name type="scientific">Schizophyllum amplum</name>
    <dbReference type="NCBI Taxonomy" id="97359"/>
    <lineage>
        <taxon>Eukaryota</taxon>
        <taxon>Fungi</taxon>
        <taxon>Dikarya</taxon>
        <taxon>Basidiomycota</taxon>
        <taxon>Agaricomycotina</taxon>
        <taxon>Agaricomycetes</taxon>
        <taxon>Agaricomycetidae</taxon>
        <taxon>Agaricales</taxon>
        <taxon>Schizophyllaceae</taxon>
        <taxon>Schizophyllum</taxon>
    </lineage>
</organism>
<keyword evidence="2" id="KW-1185">Reference proteome</keyword>
<evidence type="ECO:0000313" key="1">
    <source>
        <dbReference type="EMBL" id="TRM59915.1"/>
    </source>
</evidence>
<name>A0A550C559_9AGAR</name>
<protein>
    <submittedName>
        <fullName evidence="1">Uncharacterized protein</fullName>
    </submittedName>
</protein>
<evidence type="ECO:0000313" key="2">
    <source>
        <dbReference type="Proteomes" id="UP000320762"/>
    </source>
</evidence>
<gene>
    <name evidence="1" type="ORF">BD626DRAFT_408562</name>
</gene>
<dbReference type="AlphaFoldDB" id="A0A550C559"/>
<dbReference type="EMBL" id="VDMD01000025">
    <property type="protein sequence ID" value="TRM59915.1"/>
    <property type="molecule type" value="Genomic_DNA"/>
</dbReference>
<reference evidence="1 2" key="1">
    <citation type="journal article" date="2019" name="New Phytol.">
        <title>Comparative genomics reveals unique wood-decay strategies and fruiting body development in the Schizophyllaceae.</title>
        <authorList>
            <person name="Almasi E."/>
            <person name="Sahu N."/>
            <person name="Krizsan K."/>
            <person name="Balint B."/>
            <person name="Kovacs G.M."/>
            <person name="Kiss B."/>
            <person name="Cseklye J."/>
            <person name="Drula E."/>
            <person name="Henrissat B."/>
            <person name="Nagy I."/>
            <person name="Chovatia M."/>
            <person name="Adam C."/>
            <person name="LaButti K."/>
            <person name="Lipzen A."/>
            <person name="Riley R."/>
            <person name="Grigoriev I.V."/>
            <person name="Nagy L.G."/>
        </authorList>
    </citation>
    <scope>NUCLEOTIDE SEQUENCE [LARGE SCALE GENOMIC DNA]</scope>
    <source>
        <strain evidence="1 2">NL-1724</strain>
    </source>
</reference>
<accession>A0A550C559</accession>
<dbReference type="OrthoDB" id="3176531at2759"/>
<proteinExistence type="predicted"/>
<comment type="caution">
    <text evidence="1">The sequence shown here is derived from an EMBL/GenBank/DDBJ whole genome shotgun (WGS) entry which is preliminary data.</text>
</comment>